<name>A0A2U2MT01_9BIFI</name>
<reference evidence="3 4" key="1">
    <citation type="journal article" date="2018" name="Int. J. Syst. Evol. Microbiol.">
        <title>Bifidobacterium catulorum sp. nov., a novel taxon from the faeces of the baby common marmoset (Callithrix jacchus).</title>
        <authorList>
            <person name="Modesto M."/>
            <person name="Michelini S."/>
            <person name="Oki K."/>
            <person name="Biavati B."/>
            <person name="Watanabe K."/>
            <person name="Mattarelli P."/>
        </authorList>
    </citation>
    <scope>NUCLEOTIDE SEQUENCE [LARGE SCALE GENOMIC DNA]</scope>
    <source>
        <strain evidence="3 4">MRM 8.19</strain>
    </source>
</reference>
<accession>A0A2U2MT01</accession>
<evidence type="ECO:0008006" key="5">
    <source>
        <dbReference type="Google" id="ProtNLM"/>
    </source>
</evidence>
<organism evidence="3 4">
    <name type="scientific">Bifidobacterium catulorum</name>
    <dbReference type="NCBI Taxonomy" id="1630173"/>
    <lineage>
        <taxon>Bacteria</taxon>
        <taxon>Bacillati</taxon>
        <taxon>Actinomycetota</taxon>
        <taxon>Actinomycetes</taxon>
        <taxon>Bifidobacteriales</taxon>
        <taxon>Bifidobacteriaceae</taxon>
        <taxon>Bifidobacterium</taxon>
    </lineage>
</organism>
<keyword evidence="4" id="KW-1185">Reference proteome</keyword>
<feature type="signal peptide" evidence="2">
    <location>
        <begin position="1"/>
        <end position="24"/>
    </location>
</feature>
<evidence type="ECO:0000313" key="4">
    <source>
        <dbReference type="Proteomes" id="UP000245753"/>
    </source>
</evidence>
<dbReference type="AlphaFoldDB" id="A0A2U2MT01"/>
<keyword evidence="1" id="KW-1133">Transmembrane helix</keyword>
<evidence type="ECO:0000313" key="3">
    <source>
        <dbReference type="EMBL" id="PWG59979.1"/>
    </source>
</evidence>
<proteinExistence type="predicted"/>
<dbReference type="EMBL" id="QFFN01000009">
    <property type="protein sequence ID" value="PWG59979.1"/>
    <property type="molecule type" value="Genomic_DNA"/>
</dbReference>
<gene>
    <name evidence="3" type="ORF">DF200_04890</name>
</gene>
<feature type="chain" id="PRO_5015538426" description="Gram-positive cocci surface proteins LPxTG domain-containing protein" evidence="2">
    <location>
        <begin position="25"/>
        <end position="764"/>
    </location>
</feature>
<keyword evidence="1" id="KW-0472">Membrane</keyword>
<dbReference type="SUPFAM" id="SSF51126">
    <property type="entry name" value="Pectin lyase-like"/>
    <property type="match status" value="1"/>
</dbReference>
<keyword evidence="1" id="KW-0812">Transmembrane</keyword>
<keyword evidence="2" id="KW-0732">Signal</keyword>
<feature type="transmembrane region" description="Helical" evidence="1">
    <location>
        <begin position="737"/>
        <end position="759"/>
    </location>
</feature>
<evidence type="ECO:0000256" key="1">
    <source>
        <dbReference type="SAM" id="Phobius"/>
    </source>
</evidence>
<dbReference type="Proteomes" id="UP000245753">
    <property type="component" value="Unassembled WGS sequence"/>
</dbReference>
<evidence type="ECO:0000256" key="2">
    <source>
        <dbReference type="SAM" id="SignalP"/>
    </source>
</evidence>
<protein>
    <recommendedName>
        <fullName evidence="5">Gram-positive cocci surface proteins LPxTG domain-containing protein</fullName>
    </recommendedName>
</protein>
<dbReference type="InterPro" id="IPR011050">
    <property type="entry name" value="Pectin_lyase_fold/virulence"/>
</dbReference>
<sequence>MTVAGLAAVALAATPFIAPMTANAAGANEGVVASAAARAAAGVATVGGQSYNTLSAALAAAKPGETVTLTADSSETVRVEKKITVTSANGAVYSGTMSVHDGATITGMTFALTGANGATTSVAVRGAGDVKITNNVFGVADNADLSQSYNAIHLSQGSARVVIEGNTFNFRTVTKNKDRVAVNIQGNPTISNVTVTNNTLNVSGDDAGKGSILLVEAFGNANPGYGITNLAVTDNKVAVPEGLGDNVQGVVVQGVQGLTFTGNTFTGMYQALGNGALPGQTSSNADVTAGGNDFTGTNLGYNVNVPTGGLTIVEDDKAPADRATIVAGVRQDDGSVVAYRTLSAAIDSIKDNGTVVLLADSTSGAVVPAGKTVTLDLDGFALSSAADHAVVNNGTLTIVDSSDAKSGKVTTTATGKSAVFNQGTATLEAGTFAGAEGADVVANGDAADAKLTIKGGTFRAAPKVAYVVKGFGLLKNADGTYGVAEAKLSLANEKVSYDVAKGELTGDAAVKLVDPKLNVEGYAVTADKTQLEAINQAIKDGKTEGDFTLTFTAAKDGVADDTLTAEATVTLTKQANPQPAPEVRLSISGRDVKDGRLTLKVGETRDLVGSIDVKSLQGAGSAKASEGFTAKTLWTSSDVKVAGFDKAAKFNDQDLQDTQRLVAISPGKATVTFAVLDPATGEPVEGLAPATLEVTVVSGGAAPKTEPAAKAQSTVKAPAGLTAAQTAVKQPLARTGAGVASVAMAMMLLAAAGAVFAIARRRQA</sequence>
<comment type="caution">
    <text evidence="3">The sequence shown here is derived from an EMBL/GenBank/DDBJ whole genome shotgun (WGS) entry which is preliminary data.</text>
</comment>